<organism evidence="2 3">
    <name type="scientific">Pseudomonas syringae pv. pisi str. 1704B</name>
    <dbReference type="NCBI Taxonomy" id="629263"/>
    <lineage>
        <taxon>Bacteria</taxon>
        <taxon>Pseudomonadati</taxon>
        <taxon>Pseudomonadota</taxon>
        <taxon>Gammaproteobacteria</taxon>
        <taxon>Pseudomonadales</taxon>
        <taxon>Pseudomonadaceae</taxon>
        <taxon>Pseudomonas</taxon>
        <taxon>Pseudomonas syringae</taxon>
    </lineage>
</organism>
<dbReference type="AlphaFoldDB" id="F3GJX0"/>
<dbReference type="BioCyc" id="PSYR629263:G11X0-6509-MONOMER"/>
<proteinExistence type="predicted"/>
<accession>F3GJX0</accession>
<dbReference type="Proteomes" id="UP000004986">
    <property type="component" value="Unassembled WGS sequence"/>
</dbReference>
<evidence type="ECO:0000313" key="2">
    <source>
        <dbReference type="EMBL" id="EGH47373.1"/>
    </source>
</evidence>
<evidence type="ECO:0000313" key="3">
    <source>
        <dbReference type="Proteomes" id="UP000004986"/>
    </source>
</evidence>
<gene>
    <name evidence="2" type="ORF">PSYPI_35960</name>
</gene>
<reference evidence="2 3" key="1">
    <citation type="journal article" date="2011" name="PLoS Pathog.">
        <title>Dynamic evolution of pathogenicity revealed by sequencing and comparative genomics of 19 Pseudomonas syringae isolates.</title>
        <authorList>
            <person name="Baltrus D.A."/>
            <person name="Nishimura M.T."/>
            <person name="Romanchuk A."/>
            <person name="Chang J.H."/>
            <person name="Mukhtar M.S."/>
            <person name="Cherkis K."/>
            <person name="Roach J."/>
            <person name="Grant S.R."/>
            <person name="Jones C.D."/>
            <person name="Dangl J.L."/>
        </authorList>
    </citation>
    <scope>NUCLEOTIDE SEQUENCE [LARGE SCALE GENOMIC DNA]</scope>
    <source>
        <strain evidence="2 3">1704B</strain>
    </source>
</reference>
<dbReference type="EMBL" id="AEAI01002186">
    <property type="protein sequence ID" value="EGH47373.1"/>
    <property type="molecule type" value="Genomic_DNA"/>
</dbReference>
<comment type="caution">
    <text evidence="2">The sequence shown here is derived from an EMBL/GenBank/DDBJ whole genome shotgun (WGS) entry which is preliminary data.</text>
</comment>
<name>F3GJX0_PSESJ</name>
<feature type="compositionally biased region" description="Basic and acidic residues" evidence="1">
    <location>
        <begin position="1"/>
        <end position="30"/>
    </location>
</feature>
<protein>
    <submittedName>
        <fullName evidence="2">Uncharacterized protein</fullName>
    </submittedName>
</protein>
<keyword evidence="3" id="KW-1185">Reference proteome</keyword>
<sequence length="36" mass="4297">MHCGHPHDLRGKDLRRCHQRNEEHNADNKLARHTVN</sequence>
<evidence type="ECO:0000256" key="1">
    <source>
        <dbReference type="SAM" id="MobiDB-lite"/>
    </source>
</evidence>
<feature type="region of interest" description="Disordered" evidence="1">
    <location>
        <begin position="1"/>
        <end position="36"/>
    </location>
</feature>
<dbReference type="HOGENOM" id="CLU_3357930_0_0_6"/>